<feature type="compositionally biased region" description="Polar residues" evidence="2">
    <location>
        <begin position="587"/>
        <end position="606"/>
    </location>
</feature>
<feature type="compositionally biased region" description="Acidic residues" evidence="2">
    <location>
        <begin position="175"/>
        <end position="185"/>
    </location>
</feature>
<reference evidence="3" key="1">
    <citation type="submission" date="2023-10" db="EMBL/GenBank/DDBJ databases">
        <authorList>
            <person name="Hackl T."/>
        </authorList>
    </citation>
    <scope>NUCLEOTIDE SEQUENCE</scope>
</reference>
<evidence type="ECO:0000313" key="4">
    <source>
        <dbReference type="Proteomes" id="UP001295740"/>
    </source>
</evidence>
<feature type="compositionally biased region" description="Polar residues" evidence="2">
    <location>
        <begin position="405"/>
        <end position="419"/>
    </location>
</feature>
<feature type="compositionally biased region" description="Basic and acidic residues" evidence="2">
    <location>
        <begin position="321"/>
        <end position="330"/>
    </location>
</feature>
<name>A0AAI8YE94_9PEZI</name>
<feature type="coiled-coil region" evidence="1">
    <location>
        <begin position="1000"/>
        <end position="1050"/>
    </location>
</feature>
<feature type="compositionally biased region" description="Acidic residues" evidence="2">
    <location>
        <begin position="626"/>
        <end position="637"/>
    </location>
</feature>
<organism evidence="3 4">
    <name type="scientific">Anthostomella pinea</name>
    <dbReference type="NCBI Taxonomy" id="933095"/>
    <lineage>
        <taxon>Eukaryota</taxon>
        <taxon>Fungi</taxon>
        <taxon>Dikarya</taxon>
        <taxon>Ascomycota</taxon>
        <taxon>Pezizomycotina</taxon>
        <taxon>Sordariomycetes</taxon>
        <taxon>Xylariomycetidae</taxon>
        <taxon>Xylariales</taxon>
        <taxon>Xylariaceae</taxon>
        <taxon>Anthostomella</taxon>
    </lineage>
</organism>
<feature type="compositionally biased region" description="Low complexity" evidence="2">
    <location>
        <begin position="243"/>
        <end position="252"/>
    </location>
</feature>
<dbReference type="EMBL" id="CAUWAG010000003">
    <property type="protein sequence ID" value="CAJ2501631.1"/>
    <property type="molecule type" value="Genomic_DNA"/>
</dbReference>
<feature type="compositionally biased region" description="Polar residues" evidence="2">
    <location>
        <begin position="535"/>
        <end position="555"/>
    </location>
</feature>
<gene>
    <name evidence="3" type="ORF">KHLLAP_LOCUS2099</name>
</gene>
<feature type="compositionally biased region" description="Polar residues" evidence="2">
    <location>
        <begin position="344"/>
        <end position="391"/>
    </location>
</feature>
<dbReference type="AlphaFoldDB" id="A0AAI8YE94"/>
<keyword evidence="4" id="KW-1185">Reference proteome</keyword>
<evidence type="ECO:0000256" key="1">
    <source>
        <dbReference type="SAM" id="Coils"/>
    </source>
</evidence>
<feature type="compositionally biased region" description="Polar residues" evidence="2">
    <location>
        <begin position="1"/>
        <end position="39"/>
    </location>
</feature>
<sequence length="1057" mass="114995">MAPLSQTIGGLHFSQSNPGSERSTVGSDREAQTPNVRSSRSSELRNDPISSDSLPRSGIRLPEERSSRHVHGQQYYSTSNKSRSETDNEPDTMPVPEGQEYHAVTQWFASSPPPQPSQSKGKQRANSMTMDGPNSTPSDASDPANTVASLVEPTIMAPQDPASDGDNVVEPPITQDDEDGDDDFELASADEKGSDQSYVEELIGRKGKKKGQGRSSGPSKLKPAISAKASLGKGPARRGLTGAVAATSASAARIKQGKANTAVARKLRSIPSVGTSTRQQPRDVDEDEGQEAPEIIPNSQPIQNRDQVKPKTSTTRVAKKPFFDRLDDNQTLRGSQKLHMEKPAQTSPDTTANESAKQEELISSPNDQIAQRPSRANPTTVRNKHTISGQPQPKAKRQKIGGKDGNTSHAAATVTTKIAKSQRELATAGPASEHGPENETAADGDQQNFLVSEEVDDFWDLPTSPVKDGQHAGTTTTSKGKSKAQPANDSITRMLLTVPNQPTRSSPKKRSSPIQYGTHPRNQRRAAKPFGPPETQASASSRTALRQQKSATQPSRLAKPDTSLPANGLKEHKAGEPDALGTAEAGKSSTKVPTNNSEVRPETSSLKPPKAAPKRTRSPITISSDADSELAAVEEESPMPFPTGSIPELVQASQTAKLAVAGRAISGKATLTTGDPAHSRKSAPSHNDGIQQPEVSDTSADQSHPERMETYDRPEPSSKKRFSGNDVDEESPNKVMEGEWKLGEFNKGSKDFVVYEDAAQAISTVASPARITHDRTALREVSQTLRNNLPSSPSRPESHYNTKKLDLSSRLRFPPRSDAVQAERPNHPTVETSRPAILKNIEELSANPFVSNDRAQNETRLVQNARRNEFHPEGRSRAEPEFHPKSVAFAQRISQGFGTTHDVRHITPQDYPEELSLQRGESRPSQAVVWEQLTAAAYDRLAASLRKVNTAVIRDLGTKENDISRIVHDYEIYGEKLTEDLAQRHEKEGLALGLAFDKDMRNLETIYNEAARDAADLRSEVLSQKRTKELTQWQKGNKDIEKAIREAREALQKIGTP</sequence>
<feature type="compositionally biased region" description="Polar residues" evidence="2">
    <location>
        <begin position="785"/>
        <end position="795"/>
    </location>
</feature>
<feature type="region of interest" description="Disordered" evidence="2">
    <location>
        <begin position="785"/>
        <end position="812"/>
    </location>
</feature>
<evidence type="ECO:0000256" key="2">
    <source>
        <dbReference type="SAM" id="MobiDB-lite"/>
    </source>
</evidence>
<feature type="compositionally biased region" description="Polar residues" evidence="2">
    <location>
        <begin position="682"/>
        <end position="702"/>
    </location>
</feature>
<accession>A0AAI8YE94</accession>
<feature type="compositionally biased region" description="Basic and acidic residues" evidence="2">
    <location>
        <begin position="703"/>
        <end position="718"/>
    </location>
</feature>
<feature type="compositionally biased region" description="Polar residues" evidence="2">
    <location>
        <begin position="297"/>
        <end position="316"/>
    </location>
</feature>
<comment type="caution">
    <text evidence="3">The sequence shown here is derived from an EMBL/GenBank/DDBJ whole genome shotgun (WGS) entry which is preliminary data.</text>
</comment>
<proteinExistence type="predicted"/>
<feature type="compositionally biased region" description="Polar residues" evidence="2">
    <location>
        <begin position="124"/>
        <end position="148"/>
    </location>
</feature>
<evidence type="ECO:0000313" key="3">
    <source>
        <dbReference type="EMBL" id="CAJ2501631.1"/>
    </source>
</evidence>
<protein>
    <submittedName>
        <fullName evidence="3">Uu.00g044840.m01.CDS01</fullName>
    </submittedName>
</protein>
<feature type="compositionally biased region" description="Basic and acidic residues" evidence="2">
    <location>
        <begin position="796"/>
        <end position="809"/>
    </location>
</feature>
<dbReference type="Proteomes" id="UP001295740">
    <property type="component" value="Unassembled WGS sequence"/>
</dbReference>
<feature type="region of interest" description="Disordered" evidence="2">
    <location>
        <begin position="1"/>
        <end position="648"/>
    </location>
</feature>
<feature type="region of interest" description="Disordered" evidence="2">
    <location>
        <begin position="667"/>
        <end position="739"/>
    </location>
</feature>
<keyword evidence="1" id="KW-0175">Coiled coil</keyword>